<feature type="region of interest" description="Disordered" evidence="1">
    <location>
        <begin position="122"/>
        <end position="145"/>
    </location>
</feature>
<feature type="transmembrane region" description="Helical" evidence="2">
    <location>
        <begin position="89"/>
        <end position="112"/>
    </location>
</feature>
<accession>A0A919PA80</accession>
<comment type="caution">
    <text evidence="3">The sequence shown here is derived from an EMBL/GenBank/DDBJ whole genome shotgun (WGS) entry which is preliminary data.</text>
</comment>
<dbReference type="EMBL" id="BONO01000002">
    <property type="protein sequence ID" value="GIG34927.1"/>
    <property type="molecule type" value="Genomic_DNA"/>
</dbReference>
<evidence type="ECO:0000313" key="4">
    <source>
        <dbReference type="Proteomes" id="UP000642125"/>
    </source>
</evidence>
<evidence type="ECO:0000313" key="3">
    <source>
        <dbReference type="EMBL" id="GIG34927.1"/>
    </source>
</evidence>
<keyword evidence="2" id="KW-1133">Transmembrane helix</keyword>
<evidence type="ECO:0000256" key="2">
    <source>
        <dbReference type="SAM" id="Phobius"/>
    </source>
</evidence>
<name>A0A919PA80_9CELL</name>
<feature type="transmembrane region" description="Helical" evidence="2">
    <location>
        <begin position="269"/>
        <end position="290"/>
    </location>
</feature>
<dbReference type="AlphaFoldDB" id="A0A919PA80"/>
<feature type="transmembrane region" description="Helical" evidence="2">
    <location>
        <begin position="197"/>
        <end position="214"/>
    </location>
</feature>
<organism evidence="3 4">
    <name type="scientific">Cellulomonas pakistanensis</name>
    <dbReference type="NCBI Taxonomy" id="992287"/>
    <lineage>
        <taxon>Bacteria</taxon>
        <taxon>Bacillati</taxon>
        <taxon>Actinomycetota</taxon>
        <taxon>Actinomycetes</taxon>
        <taxon>Micrococcales</taxon>
        <taxon>Cellulomonadaceae</taxon>
        <taxon>Cellulomonas</taxon>
    </lineage>
</organism>
<feature type="transmembrane region" description="Helical" evidence="2">
    <location>
        <begin position="235"/>
        <end position="257"/>
    </location>
</feature>
<dbReference type="Proteomes" id="UP000642125">
    <property type="component" value="Unassembled WGS sequence"/>
</dbReference>
<sequence>MDAVPEAGGSCGRPRVRPQVDDGVCADGHHDPVPFTLAHPAAVLPLARRPLVPAALVAGALSPDVPYFLPLPRSADAWYEPFVNATTTHTWPGALTVAVPTAAALLGLWFLVRAPARTLIERDARPTGERPTGERPTGERTSRARTVTRSAWVATSLLLGVLTHVMWDAVTHGDGAVVRHVAWFREPLVGDVPAGRVLQHLSTAIGLLVLAVWAGRAIRAWRRDGVRVLLDRSRVAVVIALVVVGLAGAAIGASGAAGSGLEAALSGAAKVGGAASAAAVLVAAALWWSIRARMVVLP</sequence>
<keyword evidence="2" id="KW-0472">Membrane</keyword>
<proteinExistence type="predicted"/>
<gene>
    <name evidence="3" type="ORF">Cpa01nite_03080</name>
</gene>
<feature type="transmembrane region" description="Helical" evidence="2">
    <location>
        <begin position="150"/>
        <end position="167"/>
    </location>
</feature>
<feature type="compositionally biased region" description="Basic and acidic residues" evidence="1">
    <location>
        <begin position="122"/>
        <end position="142"/>
    </location>
</feature>
<keyword evidence="4" id="KW-1185">Reference proteome</keyword>
<evidence type="ECO:0000256" key="1">
    <source>
        <dbReference type="SAM" id="MobiDB-lite"/>
    </source>
</evidence>
<reference evidence="3" key="1">
    <citation type="submission" date="2021-01" db="EMBL/GenBank/DDBJ databases">
        <title>Whole genome shotgun sequence of Cellulomonas pakistanensis NBRC 110800.</title>
        <authorList>
            <person name="Komaki H."/>
            <person name="Tamura T."/>
        </authorList>
    </citation>
    <scope>NUCLEOTIDE SEQUENCE</scope>
    <source>
        <strain evidence="3">NBRC 110800</strain>
    </source>
</reference>
<evidence type="ECO:0008006" key="5">
    <source>
        <dbReference type="Google" id="ProtNLM"/>
    </source>
</evidence>
<dbReference type="Pfam" id="PF13803">
    <property type="entry name" value="DUF4184"/>
    <property type="match status" value="1"/>
</dbReference>
<dbReference type="InterPro" id="IPR025238">
    <property type="entry name" value="DUF4184"/>
</dbReference>
<protein>
    <recommendedName>
        <fullName evidence="5">DUF4184 family protein</fullName>
    </recommendedName>
</protein>
<keyword evidence="2" id="KW-0812">Transmembrane</keyword>